<sequence>MGRENRRSRHLVAILVVLVVCGTVPATVAAQSDARTGGTIVVEEDETVDSLEAFGGSVVVRGTVTGDVSAVGGDVRIEDTGQVDGDLEAAGGSVTIAGTVDGDVDVGAGSFTVTESGTVGGTVTAGVGSATIDGTLESDAEIGAETIRLGESASIAGDLRYGGDLEGNTDAVAGEIQEDGSLGVDVAPPIQPFASWLFTAYAFAVNLLLGAVLLALFPRFSDAVADHVATGPLRSGLVGLGVLVGIPLLLIALAITVVGIPLSVVGGFAFALLLWIGVIYGRFAVAAWLLSLVGLGNRWLALVVGLLAGALLTRLPVPVVGEAINLIVLLLGLGAIARALLGHRRNARERERERERRVGSGPDEPTTD</sequence>
<dbReference type="KEGG" id="nay:HYG81_10460"/>
<dbReference type="InterPro" id="IPR058486">
    <property type="entry name" value="DUF8173"/>
</dbReference>
<evidence type="ECO:0000256" key="1">
    <source>
        <dbReference type="SAM" id="Phobius"/>
    </source>
</evidence>
<evidence type="ECO:0000313" key="4">
    <source>
        <dbReference type="Proteomes" id="UP000510869"/>
    </source>
</evidence>
<keyword evidence="4" id="KW-1185">Reference proteome</keyword>
<keyword evidence="1" id="KW-1133">Transmembrane helix</keyword>
<keyword evidence="1" id="KW-0472">Membrane</keyword>
<evidence type="ECO:0000313" key="3">
    <source>
        <dbReference type="EMBL" id="QLK24547.1"/>
    </source>
</evidence>
<feature type="transmembrane region" description="Helical" evidence="1">
    <location>
        <begin position="268"/>
        <end position="292"/>
    </location>
</feature>
<feature type="transmembrane region" description="Helical" evidence="1">
    <location>
        <begin position="193"/>
        <end position="217"/>
    </location>
</feature>
<keyword evidence="1" id="KW-0812">Transmembrane</keyword>
<organism evidence="3 4">
    <name type="scientific">Natrinema zhouii</name>
    <dbReference type="NCBI Taxonomy" id="1710539"/>
    <lineage>
        <taxon>Archaea</taxon>
        <taxon>Methanobacteriati</taxon>
        <taxon>Methanobacteriota</taxon>
        <taxon>Stenosarchaea group</taxon>
        <taxon>Halobacteria</taxon>
        <taxon>Halobacteriales</taxon>
        <taxon>Natrialbaceae</taxon>
        <taxon>Natrinema</taxon>
    </lineage>
</organism>
<proteinExistence type="predicted"/>
<dbReference type="Pfam" id="PF26514">
    <property type="entry name" value="DUF8173"/>
    <property type="match status" value="1"/>
</dbReference>
<feature type="domain" description="DUF8173" evidence="2">
    <location>
        <begin position="199"/>
        <end position="340"/>
    </location>
</feature>
<dbReference type="RefSeq" id="WP_180839630.1">
    <property type="nucleotide sequence ID" value="NZ_CP059154.1"/>
</dbReference>
<gene>
    <name evidence="3" type="ORF">HYG81_10460</name>
</gene>
<evidence type="ECO:0000259" key="2">
    <source>
        <dbReference type="Pfam" id="PF26514"/>
    </source>
</evidence>
<protein>
    <submittedName>
        <fullName evidence="3">Polymer-forming cytoskeletal protein</fullName>
    </submittedName>
</protein>
<dbReference type="GeneID" id="56143631"/>
<feature type="transmembrane region" description="Helical" evidence="1">
    <location>
        <begin position="237"/>
        <end position="262"/>
    </location>
</feature>
<feature type="transmembrane region" description="Helical" evidence="1">
    <location>
        <begin position="299"/>
        <end position="317"/>
    </location>
</feature>
<feature type="transmembrane region" description="Helical" evidence="1">
    <location>
        <begin position="323"/>
        <end position="341"/>
    </location>
</feature>
<dbReference type="EMBL" id="CP059154">
    <property type="protein sequence ID" value="QLK24547.1"/>
    <property type="molecule type" value="Genomic_DNA"/>
</dbReference>
<dbReference type="Proteomes" id="UP000510869">
    <property type="component" value="Chromosome"/>
</dbReference>
<reference evidence="3 4" key="1">
    <citation type="submission" date="2020-07" db="EMBL/GenBank/DDBJ databases">
        <title>Natrinema (YPL30) sp. nov. and Haloterrigena xxxxxx (YPL8) sp. nov., isolated from a salt mine.</title>
        <authorList>
            <person name="Cui H."/>
        </authorList>
    </citation>
    <scope>NUCLEOTIDE SEQUENCE [LARGE SCALE GENOMIC DNA]</scope>
    <source>
        <strain evidence="3 4">YPL13</strain>
    </source>
</reference>
<accession>A0A7D6H105</accession>
<dbReference type="OrthoDB" id="293642at2157"/>
<dbReference type="AlphaFoldDB" id="A0A7D6H105"/>
<name>A0A7D6H105_9EURY</name>